<evidence type="ECO:0008006" key="7">
    <source>
        <dbReference type="Google" id="ProtNLM"/>
    </source>
</evidence>
<dbReference type="InterPro" id="IPR056693">
    <property type="entry name" value="DUF7791"/>
</dbReference>
<dbReference type="PANTHER" id="PTHR10039">
    <property type="entry name" value="AMELOGENIN"/>
    <property type="match status" value="1"/>
</dbReference>
<dbReference type="Pfam" id="PF24883">
    <property type="entry name" value="NPHP3_N"/>
    <property type="match status" value="1"/>
</dbReference>
<dbReference type="RefSeq" id="XP_016641721.1">
    <property type="nucleotide sequence ID" value="XM_016788677.1"/>
</dbReference>
<name>A0A084G3L0_PSEDA</name>
<dbReference type="GeneID" id="27725698"/>
<dbReference type="VEuPathDB" id="FungiDB:SAPIO_CDS6626"/>
<feature type="compositionally biased region" description="Basic residues" evidence="2">
    <location>
        <begin position="878"/>
        <end position="890"/>
    </location>
</feature>
<dbReference type="InterPro" id="IPR056884">
    <property type="entry name" value="NPHP3-like_N"/>
</dbReference>
<dbReference type="Pfam" id="PF25053">
    <property type="entry name" value="DUF7791"/>
    <property type="match status" value="1"/>
</dbReference>
<dbReference type="Proteomes" id="UP000028545">
    <property type="component" value="Unassembled WGS sequence"/>
</dbReference>
<feature type="region of interest" description="Disordered" evidence="2">
    <location>
        <begin position="864"/>
        <end position="936"/>
    </location>
</feature>
<dbReference type="EMBL" id="JOWA01000105">
    <property type="protein sequence ID" value="KEZ41922.1"/>
    <property type="molecule type" value="Genomic_DNA"/>
</dbReference>
<sequence>MPLSHCAPRDNEATIGQAPFKATAADLVRFSKQCDSQWMLVSSNLDPNASEEIQECLQAISSLIKECAPVALELLQRFDKLDQIKNHKASGLGAMKSRLDRMMMVWKRDEITSRIDQLSACQSQLSLRLLQYLTLRFDMANTSLEQRYSKIVEVLTISEDRVRTIEEQNQSISRSLEASQLQAEDYHEQTIAALLTREDGEVKFIRPKDPQKAHIYNGPQKLLTLRTEPGSAPPAPTIQDFKPMQERILRYLYHEELSHRYESVNETHAKTYEWIFQKPTTQSPQVRWSPFPQWLEKGSGCYWINGKAGSGKSTLAKFICEDPRTGAALKKWAKSANRELCYASARLEKRHGEVWKEIVDQIGEKSCGVFLWVVLVVRSVLVGLQNWDSLDEILQRLDELPSDLKDLYAHMLKRMPLSYRQQASELFQIAVHFLDVQPDELMTPLQLHFATAINDIMDILKWPIEYLCESDQEKAVDSIEGRLRSRCCGLLEVRQMKFHMVQGFSSSILREPHVHFIHRTAVEFLHLPGIWSDILSLTAETDFNSSVSLFRSCLLLCKAQPSELRIRPADNLVWHYMTCAMEYASLAEDASSPVSSILLDELDRVIRHHWEAASRFEFGDLSCETKGHWAQGFSMTAYSDLPQSLQLLEARSISMGLALEDSTRPFGFHTLAVLHSLHNFLRERPPPTDNSHGASPSTSTRLLTDALNYLFYKKTWTGQRSKAIIQRYADICTLLLSQGADPNATFPHARKGPWGLMLEFGLKGCDDVGAFRGPYRTKGSSFVYSRLLVSFIQAGADPHHLVNSSSTSQFGRQGLAYSIQQIIDILFAQNINGPRHLQMQEEPDTEMKSFHGYLSGLIQQSISTYQPTSEQQSTTKPYRSKRASFLRRNTKSTNDVSMSGSTSSSMKKFGQLLAPWKRNSDSSSQRSLSDIDENGL</sequence>
<reference evidence="5 6" key="1">
    <citation type="journal article" date="2014" name="Genome Announc.">
        <title>Draft genome sequence of the pathogenic fungus Scedosporium apiospermum.</title>
        <authorList>
            <person name="Vandeputte P."/>
            <person name="Ghamrawi S."/>
            <person name="Rechenmann M."/>
            <person name="Iltis A."/>
            <person name="Giraud S."/>
            <person name="Fleury M."/>
            <person name="Thornton C."/>
            <person name="Delhaes L."/>
            <person name="Meyer W."/>
            <person name="Papon N."/>
            <person name="Bouchara J.P."/>
        </authorList>
    </citation>
    <scope>NUCLEOTIDE SEQUENCE [LARGE SCALE GENOMIC DNA]</scope>
    <source>
        <strain evidence="5 6">IHEM 14462</strain>
    </source>
</reference>
<proteinExistence type="predicted"/>
<keyword evidence="1" id="KW-0677">Repeat</keyword>
<evidence type="ECO:0000313" key="5">
    <source>
        <dbReference type="EMBL" id="KEZ41922.1"/>
    </source>
</evidence>
<feature type="domain" description="Nephrocystin 3-like N-terminal" evidence="3">
    <location>
        <begin position="271"/>
        <end position="324"/>
    </location>
</feature>
<dbReference type="KEGG" id="sapo:SAPIO_CDS6626"/>
<dbReference type="AlphaFoldDB" id="A0A084G3L0"/>
<accession>A0A084G3L0</accession>
<evidence type="ECO:0000313" key="6">
    <source>
        <dbReference type="Proteomes" id="UP000028545"/>
    </source>
</evidence>
<feature type="compositionally biased region" description="Low complexity" evidence="2">
    <location>
        <begin position="897"/>
        <end position="906"/>
    </location>
</feature>
<evidence type="ECO:0000259" key="3">
    <source>
        <dbReference type="Pfam" id="PF24883"/>
    </source>
</evidence>
<evidence type="ECO:0000256" key="2">
    <source>
        <dbReference type="SAM" id="MobiDB-lite"/>
    </source>
</evidence>
<organism evidence="5 6">
    <name type="scientific">Pseudallescheria apiosperma</name>
    <name type="common">Scedosporium apiospermum</name>
    <dbReference type="NCBI Taxonomy" id="563466"/>
    <lineage>
        <taxon>Eukaryota</taxon>
        <taxon>Fungi</taxon>
        <taxon>Dikarya</taxon>
        <taxon>Ascomycota</taxon>
        <taxon>Pezizomycotina</taxon>
        <taxon>Sordariomycetes</taxon>
        <taxon>Hypocreomycetidae</taxon>
        <taxon>Microascales</taxon>
        <taxon>Microascaceae</taxon>
        <taxon>Scedosporium</taxon>
    </lineage>
</organism>
<comment type="caution">
    <text evidence="5">The sequence shown here is derived from an EMBL/GenBank/DDBJ whole genome shotgun (WGS) entry which is preliminary data.</text>
</comment>
<dbReference type="PANTHER" id="PTHR10039:SF5">
    <property type="entry name" value="NACHT DOMAIN-CONTAINING PROTEIN"/>
    <property type="match status" value="1"/>
</dbReference>
<dbReference type="HOGENOM" id="CLU_313122_0_0_1"/>
<dbReference type="OrthoDB" id="443402at2759"/>
<feature type="domain" description="DUF7791" evidence="4">
    <location>
        <begin position="415"/>
        <end position="561"/>
    </location>
</feature>
<keyword evidence="6" id="KW-1185">Reference proteome</keyword>
<protein>
    <recommendedName>
        <fullName evidence="7">NACHT domain-containing protein</fullName>
    </recommendedName>
</protein>
<gene>
    <name evidence="5" type="ORF">SAPIO_CDS6626</name>
</gene>
<feature type="compositionally biased region" description="Polar residues" evidence="2">
    <location>
        <begin position="864"/>
        <end position="877"/>
    </location>
</feature>
<evidence type="ECO:0000259" key="4">
    <source>
        <dbReference type="Pfam" id="PF25053"/>
    </source>
</evidence>
<evidence type="ECO:0000256" key="1">
    <source>
        <dbReference type="ARBA" id="ARBA00022737"/>
    </source>
</evidence>